<evidence type="ECO:0000256" key="1">
    <source>
        <dbReference type="SAM" id="Phobius"/>
    </source>
</evidence>
<evidence type="ECO:0008006" key="3">
    <source>
        <dbReference type="Google" id="ProtNLM"/>
    </source>
</evidence>
<dbReference type="AlphaFoldDB" id="A0A645DAT3"/>
<proteinExistence type="predicted"/>
<feature type="transmembrane region" description="Helical" evidence="1">
    <location>
        <begin position="52"/>
        <end position="71"/>
    </location>
</feature>
<keyword evidence="1" id="KW-0472">Membrane</keyword>
<protein>
    <recommendedName>
        <fullName evidence="3">TM2 domain-containing protein</fullName>
    </recommendedName>
</protein>
<feature type="transmembrane region" description="Helical" evidence="1">
    <location>
        <begin position="20"/>
        <end position="40"/>
    </location>
</feature>
<keyword evidence="1" id="KW-0812">Transmembrane</keyword>
<name>A0A645DAT3_9ZZZZ</name>
<gene>
    <name evidence="2" type="ORF">SDC9_133649</name>
</gene>
<accession>A0A645DAT3</accession>
<reference evidence="2" key="1">
    <citation type="submission" date="2019-08" db="EMBL/GenBank/DDBJ databases">
        <authorList>
            <person name="Kucharzyk K."/>
            <person name="Murdoch R.W."/>
            <person name="Higgins S."/>
            <person name="Loffler F."/>
        </authorList>
    </citation>
    <scope>NUCLEOTIDE SEQUENCE</scope>
</reference>
<evidence type="ECO:0000313" key="2">
    <source>
        <dbReference type="EMBL" id="MPM86560.1"/>
    </source>
</evidence>
<keyword evidence="1" id="KW-1133">Transmembrane helix</keyword>
<organism evidence="2">
    <name type="scientific">bioreactor metagenome</name>
    <dbReference type="NCBI Taxonomy" id="1076179"/>
    <lineage>
        <taxon>unclassified sequences</taxon>
        <taxon>metagenomes</taxon>
        <taxon>ecological metagenomes</taxon>
    </lineage>
</organism>
<dbReference type="EMBL" id="VSSQ01034565">
    <property type="protein sequence ID" value="MPM86560.1"/>
    <property type="molecule type" value="Genomic_DNA"/>
</dbReference>
<sequence>MDENNNVTPTQINQKGNTGLVLGILGIFFFHLIFGILALVFSKKDKNPSACIALGIVDLVIWIFVSIWQYLVFLPRVIAYLASLGIIH</sequence>
<comment type="caution">
    <text evidence="2">The sequence shown here is derived from an EMBL/GenBank/DDBJ whole genome shotgun (WGS) entry which is preliminary data.</text>
</comment>